<gene>
    <name evidence="1" type="ORF">METZ01_LOCUS352740</name>
</gene>
<organism evidence="1">
    <name type="scientific">marine metagenome</name>
    <dbReference type="NCBI Taxonomy" id="408172"/>
    <lineage>
        <taxon>unclassified sequences</taxon>
        <taxon>metagenomes</taxon>
        <taxon>ecological metagenomes</taxon>
    </lineage>
</organism>
<reference evidence="1" key="1">
    <citation type="submission" date="2018-05" db="EMBL/GenBank/DDBJ databases">
        <authorList>
            <person name="Lanie J.A."/>
            <person name="Ng W.-L."/>
            <person name="Kazmierczak K.M."/>
            <person name="Andrzejewski T.M."/>
            <person name="Davidsen T.M."/>
            <person name="Wayne K.J."/>
            <person name="Tettelin H."/>
            <person name="Glass J.I."/>
            <person name="Rusch D."/>
            <person name="Podicherti R."/>
            <person name="Tsui H.-C.T."/>
            <person name="Winkler M.E."/>
        </authorList>
    </citation>
    <scope>NUCLEOTIDE SEQUENCE</scope>
</reference>
<sequence length="285" mass="31582">MNEYLLTVFLIIGISPEVFAGEFNHTQVPAKSQFYMHFDADAFKRSQLGKFILDHVGKEAEKIDAFALLTQFDPRKDLHGITLSGVVVGNEPLGTVLVTGNYKKPQLIALLETFSTVKKEQVGGVEILTLSNEIEGEQDNNQSFGSFFDKNHFLLSNDRKELLHAIKVLAKKAPSLKVNRLKKNAAEKGDYYFSGLLQMKGITVPPEANFMENVVTVETSVGENKNNFLVSLQMVTANEEAADQLQLIMQGFVALAHLSLINNEEPGVKEAKEIGFEGKGCIHPR</sequence>
<name>A0A382RQF0_9ZZZZ</name>
<protein>
    <submittedName>
        <fullName evidence="1">Uncharacterized protein</fullName>
    </submittedName>
</protein>
<dbReference type="AlphaFoldDB" id="A0A382RQF0"/>
<proteinExistence type="predicted"/>
<evidence type="ECO:0000313" key="1">
    <source>
        <dbReference type="EMBL" id="SVC99886.1"/>
    </source>
</evidence>
<dbReference type="EMBL" id="UINC01123421">
    <property type="protein sequence ID" value="SVC99886.1"/>
    <property type="molecule type" value="Genomic_DNA"/>
</dbReference>
<accession>A0A382RQF0</accession>
<feature type="non-terminal residue" evidence="1">
    <location>
        <position position="285"/>
    </location>
</feature>